<protein>
    <submittedName>
        <fullName evidence="2">Retrovirus-related Pol polyprotein from transposon 412</fullName>
    </submittedName>
</protein>
<dbReference type="Gene3D" id="3.30.420.10">
    <property type="entry name" value="Ribonuclease H-like superfamily/Ribonuclease H"/>
    <property type="match status" value="1"/>
</dbReference>
<dbReference type="InterPro" id="IPR001584">
    <property type="entry name" value="Integrase_cat-core"/>
</dbReference>
<dbReference type="GO" id="GO:0003676">
    <property type="term" value="F:nucleic acid binding"/>
    <property type="evidence" value="ECO:0007669"/>
    <property type="project" value="InterPro"/>
</dbReference>
<dbReference type="GO" id="GO:0015074">
    <property type="term" value="P:DNA integration"/>
    <property type="evidence" value="ECO:0007669"/>
    <property type="project" value="InterPro"/>
</dbReference>
<dbReference type="PROSITE" id="PS50994">
    <property type="entry name" value="INTEGRASE"/>
    <property type="match status" value="1"/>
</dbReference>
<sequence>MRQDVALRARTCLQCQHSKVAWHTRSEIGKFELPSSRFEHVHIDLVGPLPPLDGFRFCFTCVDRFSKWPNAFPMVDISAEAVDKAFYTGWISRFGPPLRLTTNQGTQFEASLFHALSQLLGTERQHTAPYIIQPQTVK</sequence>
<feature type="domain" description="Integrase catalytic" evidence="1">
    <location>
        <begin position="30"/>
        <end position="138"/>
    </location>
</feature>
<dbReference type="OrthoDB" id="422540at2759"/>
<keyword evidence="3" id="KW-1185">Reference proteome</keyword>
<organism evidence="2 3">
    <name type="scientific">Trichonephila inaurata madagascariensis</name>
    <dbReference type="NCBI Taxonomy" id="2747483"/>
    <lineage>
        <taxon>Eukaryota</taxon>
        <taxon>Metazoa</taxon>
        <taxon>Ecdysozoa</taxon>
        <taxon>Arthropoda</taxon>
        <taxon>Chelicerata</taxon>
        <taxon>Arachnida</taxon>
        <taxon>Araneae</taxon>
        <taxon>Araneomorphae</taxon>
        <taxon>Entelegynae</taxon>
        <taxon>Araneoidea</taxon>
        <taxon>Nephilidae</taxon>
        <taxon>Trichonephila</taxon>
        <taxon>Trichonephila inaurata</taxon>
    </lineage>
</organism>
<dbReference type="AlphaFoldDB" id="A0A8X7CQW5"/>
<evidence type="ECO:0000313" key="2">
    <source>
        <dbReference type="EMBL" id="GFY77331.1"/>
    </source>
</evidence>
<dbReference type="PANTHER" id="PTHR37984">
    <property type="entry name" value="PROTEIN CBG26694"/>
    <property type="match status" value="1"/>
</dbReference>
<comment type="caution">
    <text evidence="2">The sequence shown here is derived from an EMBL/GenBank/DDBJ whole genome shotgun (WGS) entry which is preliminary data.</text>
</comment>
<dbReference type="InterPro" id="IPR036397">
    <property type="entry name" value="RNaseH_sf"/>
</dbReference>
<dbReference type="EMBL" id="BMAV01022421">
    <property type="protein sequence ID" value="GFY77331.1"/>
    <property type="molecule type" value="Genomic_DNA"/>
</dbReference>
<reference evidence="2" key="1">
    <citation type="submission" date="2020-08" db="EMBL/GenBank/DDBJ databases">
        <title>Multicomponent nature underlies the extraordinary mechanical properties of spider dragline silk.</title>
        <authorList>
            <person name="Kono N."/>
            <person name="Nakamura H."/>
            <person name="Mori M."/>
            <person name="Yoshida Y."/>
            <person name="Ohtoshi R."/>
            <person name="Malay A.D."/>
            <person name="Moran D.A.P."/>
            <person name="Tomita M."/>
            <person name="Numata K."/>
            <person name="Arakawa K."/>
        </authorList>
    </citation>
    <scope>NUCLEOTIDE SEQUENCE</scope>
</reference>
<evidence type="ECO:0000313" key="3">
    <source>
        <dbReference type="Proteomes" id="UP000886998"/>
    </source>
</evidence>
<gene>
    <name evidence="2" type="primary">POL_822</name>
    <name evidence="2" type="ORF">TNIN_12491</name>
</gene>
<accession>A0A8X7CQW5</accession>
<dbReference type="PANTHER" id="PTHR37984:SF5">
    <property type="entry name" value="PROTEIN NYNRIN-LIKE"/>
    <property type="match status" value="1"/>
</dbReference>
<dbReference type="InterPro" id="IPR050951">
    <property type="entry name" value="Retrovirus_Pol_polyprotein"/>
</dbReference>
<dbReference type="Proteomes" id="UP000886998">
    <property type="component" value="Unassembled WGS sequence"/>
</dbReference>
<proteinExistence type="predicted"/>
<dbReference type="SUPFAM" id="SSF53098">
    <property type="entry name" value="Ribonuclease H-like"/>
    <property type="match status" value="1"/>
</dbReference>
<evidence type="ECO:0000259" key="1">
    <source>
        <dbReference type="PROSITE" id="PS50994"/>
    </source>
</evidence>
<name>A0A8X7CQW5_9ARAC</name>
<dbReference type="InterPro" id="IPR012337">
    <property type="entry name" value="RNaseH-like_sf"/>
</dbReference>